<organism evidence="1 2">
    <name type="scientific">Dentiscutata heterogama</name>
    <dbReference type="NCBI Taxonomy" id="1316150"/>
    <lineage>
        <taxon>Eukaryota</taxon>
        <taxon>Fungi</taxon>
        <taxon>Fungi incertae sedis</taxon>
        <taxon>Mucoromycota</taxon>
        <taxon>Glomeromycotina</taxon>
        <taxon>Glomeromycetes</taxon>
        <taxon>Diversisporales</taxon>
        <taxon>Gigasporaceae</taxon>
        <taxon>Dentiscutata</taxon>
    </lineage>
</organism>
<reference evidence="1" key="1">
    <citation type="submission" date="2021-06" db="EMBL/GenBank/DDBJ databases">
        <authorList>
            <person name="Kallberg Y."/>
            <person name="Tangrot J."/>
            <person name="Rosling A."/>
        </authorList>
    </citation>
    <scope>NUCLEOTIDE SEQUENCE</scope>
    <source>
        <strain evidence="1">IL203A</strain>
    </source>
</reference>
<name>A0ACA9LS31_9GLOM</name>
<accession>A0ACA9LS31</accession>
<sequence>MAQLVKVYLSVYDLNNNTLMTPLFATMLEDHHSFAVLLAEWRDMFKNTFNGIATYIQTVLSEDGVTTKLIPALGLAEKVSLCADGASHVIVYIKYKEVTDVKHGLKFQGIPYYSHLFSPRPLFSILKDYPKKKLQSNPTSFMSSKSESLNLEVEENDHDNFISTQNNFANCTSTPNNLEKSTSTIKPSDSEREVSHIEIIGKNRTNKSFILDQINSI</sequence>
<protein>
    <submittedName>
        <fullName evidence="1">16086_t:CDS:1</fullName>
    </submittedName>
</protein>
<gene>
    <name evidence="1" type="ORF">DHETER_LOCUS4881</name>
</gene>
<dbReference type="Proteomes" id="UP000789702">
    <property type="component" value="Unassembled WGS sequence"/>
</dbReference>
<evidence type="ECO:0000313" key="2">
    <source>
        <dbReference type="Proteomes" id="UP000789702"/>
    </source>
</evidence>
<comment type="caution">
    <text evidence="1">The sequence shown here is derived from an EMBL/GenBank/DDBJ whole genome shotgun (WGS) entry which is preliminary data.</text>
</comment>
<proteinExistence type="predicted"/>
<keyword evidence="2" id="KW-1185">Reference proteome</keyword>
<evidence type="ECO:0000313" key="1">
    <source>
        <dbReference type="EMBL" id="CAG8542870.1"/>
    </source>
</evidence>
<dbReference type="EMBL" id="CAJVPU010005100">
    <property type="protein sequence ID" value="CAG8542870.1"/>
    <property type="molecule type" value="Genomic_DNA"/>
</dbReference>